<gene>
    <name evidence="2" type="ORF">L195_g057763</name>
</gene>
<name>A0A2K3KX07_TRIPR</name>
<dbReference type="Proteomes" id="UP000236291">
    <property type="component" value="Unassembled WGS sequence"/>
</dbReference>
<evidence type="ECO:0000313" key="3">
    <source>
        <dbReference type="Proteomes" id="UP000236291"/>
    </source>
</evidence>
<evidence type="ECO:0000256" key="1">
    <source>
        <dbReference type="SAM" id="MobiDB-lite"/>
    </source>
</evidence>
<dbReference type="EMBL" id="ASHM01116232">
    <property type="protein sequence ID" value="PNX70807.1"/>
    <property type="molecule type" value="Genomic_DNA"/>
</dbReference>
<dbReference type="AlphaFoldDB" id="A0A2K3KX07"/>
<organism evidence="2 3">
    <name type="scientific">Trifolium pratense</name>
    <name type="common">Red clover</name>
    <dbReference type="NCBI Taxonomy" id="57577"/>
    <lineage>
        <taxon>Eukaryota</taxon>
        <taxon>Viridiplantae</taxon>
        <taxon>Streptophyta</taxon>
        <taxon>Embryophyta</taxon>
        <taxon>Tracheophyta</taxon>
        <taxon>Spermatophyta</taxon>
        <taxon>Magnoliopsida</taxon>
        <taxon>eudicotyledons</taxon>
        <taxon>Gunneridae</taxon>
        <taxon>Pentapetalae</taxon>
        <taxon>rosids</taxon>
        <taxon>fabids</taxon>
        <taxon>Fabales</taxon>
        <taxon>Fabaceae</taxon>
        <taxon>Papilionoideae</taxon>
        <taxon>50 kb inversion clade</taxon>
        <taxon>NPAAA clade</taxon>
        <taxon>Hologalegina</taxon>
        <taxon>IRL clade</taxon>
        <taxon>Trifolieae</taxon>
        <taxon>Trifolium</taxon>
    </lineage>
</organism>
<proteinExistence type="predicted"/>
<evidence type="ECO:0000313" key="2">
    <source>
        <dbReference type="EMBL" id="PNX70807.1"/>
    </source>
</evidence>
<feature type="non-terminal residue" evidence="2">
    <location>
        <position position="1"/>
    </location>
</feature>
<feature type="region of interest" description="Disordered" evidence="1">
    <location>
        <begin position="21"/>
        <end position="60"/>
    </location>
</feature>
<comment type="caution">
    <text evidence="2">The sequence shown here is derived from an EMBL/GenBank/DDBJ whole genome shotgun (WGS) entry which is preliminary data.</text>
</comment>
<sequence length="60" mass="6387">RGSDIGDYGVSCGSNKAFLRGSVTGDNGKESKSMNKDEMKARFRNCKGVMRGGRKSLANG</sequence>
<reference evidence="2 3" key="1">
    <citation type="journal article" date="2014" name="Am. J. Bot.">
        <title>Genome assembly and annotation for red clover (Trifolium pratense; Fabaceae).</title>
        <authorList>
            <person name="Istvanek J."/>
            <person name="Jaros M."/>
            <person name="Krenek A."/>
            <person name="Repkova J."/>
        </authorList>
    </citation>
    <scope>NUCLEOTIDE SEQUENCE [LARGE SCALE GENOMIC DNA]</scope>
    <source>
        <strain evidence="3">cv. Tatra</strain>
        <tissue evidence="2">Young leaves</tissue>
    </source>
</reference>
<feature type="compositionally biased region" description="Basic and acidic residues" evidence="1">
    <location>
        <begin position="27"/>
        <end position="41"/>
    </location>
</feature>
<accession>A0A2K3KX07</accession>
<reference evidence="2 3" key="2">
    <citation type="journal article" date="2017" name="Front. Plant Sci.">
        <title>Gene Classification and Mining of Molecular Markers Useful in Red Clover (Trifolium pratense) Breeding.</title>
        <authorList>
            <person name="Istvanek J."/>
            <person name="Dluhosova J."/>
            <person name="Dluhos P."/>
            <person name="Patkova L."/>
            <person name="Nedelnik J."/>
            <person name="Repkova J."/>
        </authorList>
    </citation>
    <scope>NUCLEOTIDE SEQUENCE [LARGE SCALE GENOMIC DNA]</scope>
    <source>
        <strain evidence="3">cv. Tatra</strain>
        <tissue evidence="2">Young leaves</tissue>
    </source>
</reference>
<protein>
    <submittedName>
        <fullName evidence="2">Uncharacterized protein</fullName>
    </submittedName>
</protein>